<dbReference type="EMBL" id="CADCTR010003178">
    <property type="protein sequence ID" value="CAA9386019.1"/>
    <property type="molecule type" value="Genomic_DNA"/>
</dbReference>
<dbReference type="InterPro" id="IPR022742">
    <property type="entry name" value="Hydrolase_4"/>
</dbReference>
<sequence>MLGVSMGGLIATRYALRYQATLQGLIISGAALQIGDGASPLVKRLGRVLATVAPRMPIIMAGGATESVLSRDPLVQEAFDADPLCYKGKLR</sequence>
<name>A0A6J4NF35_9CHLR</name>
<dbReference type="EC" id="3.1.1.5" evidence="2"/>
<feature type="non-terminal residue" evidence="2">
    <location>
        <position position="91"/>
    </location>
</feature>
<protein>
    <submittedName>
        <fullName evidence="2">Lysophospholipase Monoglyceride lipase putative</fullName>
        <ecNumber evidence="2">3.1.1.23</ecNumber>
        <ecNumber evidence="2">3.1.1.5</ecNumber>
    </submittedName>
</protein>
<proteinExistence type="predicted"/>
<organism evidence="2">
    <name type="scientific">uncultured Chloroflexia bacterium</name>
    <dbReference type="NCBI Taxonomy" id="1672391"/>
    <lineage>
        <taxon>Bacteria</taxon>
        <taxon>Bacillati</taxon>
        <taxon>Chloroflexota</taxon>
        <taxon>Chloroflexia</taxon>
        <taxon>environmental samples</taxon>
    </lineage>
</organism>
<evidence type="ECO:0000313" key="2">
    <source>
        <dbReference type="EMBL" id="CAA9386019.1"/>
    </source>
</evidence>
<dbReference type="SUPFAM" id="SSF53474">
    <property type="entry name" value="alpha/beta-Hydrolases"/>
    <property type="match status" value="1"/>
</dbReference>
<dbReference type="EC" id="3.1.1.23" evidence="2"/>
<dbReference type="Gene3D" id="3.40.50.1820">
    <property type="entry name" value="alpha/beta hydrolase"/>
    <property type="match status" value="1"/>
</dbReference>
<dbReference type="Pfam" id="PF12146">
    <property type="entry name" value="Hydrolase_4"/>
    <property type="match status" value="1"/>
</dbReference>
<keyword evidence="2" id="KW-0378">Hydrolase</keyword>
<dbReference type="GO" id="GO:0004622">
    <property type="term" value="F:phosphatidylcholine lysophospholipase activity"/>
    <property type="evidence" value="ECO:0007669"/>
    <property type="project" value="UniProtKB-EC"/>
</dbReference>
<dbReference type="InterPro" id="IPR029058">
    <property type="entry name" value="AB_hydrolase_fold"/>
</dbReference>
<feature type="domain" description="Serine aminopeptidase S33" evidence="1">
    <location>
        <begin position="1"/>
        <end position="90"/>
    </location>
</feature>
<accession>A0A6J4NF35</accession>
<dbReference type="GO" id="GO:0047372">
    <property type="term" value="F:monoacylglycerol lipase activity"/>
    <property type="evidence" value="ECO:0007669"/>
    <property type="project" value="UniProtKB-EC"/>
</dbReference>
<evidence type="ECO:0000259" key="1">
    <source>
        <dbReference type="Pfam" id="PF12146"/>
    </source>
</evidence>
<gene>
    <name evidence="2" type="ORF">AVDCRST_MAG93-9459</name>
</gene>
<reference evidence="2" key="1">
    <citation type="submission" date="2020-02" db="EMBL/GenBank/DDBJ databases">
        <authorList>
            <person name="Meier V. D."/>
        </authorList>
    </citation>
    <scope>NUCLEOTIDE SEQUENCE</scope>
    <source>
        <strain evidence="2">AVDCRST_MAG93</strain>
    </source>
</reference>
<dbReference type="AlphaFoldDB" id="A0A6J4NF35"/>